<sequence>MAHLPTHLPSPHSPALPLPLVPARLDFLDGLRGLAALGVLIHHYSAAFYPTTMTGDPATAHLPGHWETWLAASPVLLNFRLSLFFALSGLVLAASVARAPRGWRPLLPQLARRYVRLSLPVAASLVLAYALLLTHSFRPQVLVANGATWLEPFWQWLPSFGQFVRDALGGVMMRNIPRYNPVLWTMMVEWQGSLLVLGVLALAGTDPWRLALYAGLALAFMAAQADPYYVAFLLGLSLHDVYHRQWHRRLAASTRRVLVVGLLLATAFLASYPESAYQFSVTGAAYTWLQLPGVEGSRAADFYHILGSGTLLAALLLSGRLQKIATTSLLRRLGKRAFALYLLHFLLMGSGSAWLFGWLRGHFAYNASFGLMALLSGGTLVVLTEVFYRLIDNPSHAVARWVGRVSAAALAYLLARRSR</sequence>
<dbReference type="InterPro" id="IPR002656">
    <property type="entry name" value="Acyl_transf_3_dom"/>
</dbReference>
<name>A0A7K1TGW1_9BACT</name>
<evidence type="ECO:0000259" key="2">
    <source>
        <dbReference type="Pfam" id="PF01757"/>
    </source>
</evidence>
<keyword evidence="4" id="KW-1185">Reference proteome</keyword>
<dbReference type="AlphaFoldDB" id="A0A7K1TGW1"/>
<organism evidence="3 4">
    <name type="scientific">Hymenobacter ginkgonis</name>
    <dbReference type="NCBI Taxonomy" id="2682976"/>
    <lineage>
        <taxon>Bacteria</taxon>
        <taxon>Pseudomonadati</taxon>
        <taxon>Bacteroidota</taxon>
        <taxon>Cytophagia</taxon>
        <taxon>Cytophagales</taxon>
        <taxon>Hymenobacteraceae</taxon>
        <taxon>Hymenobacter</taxon>
    </lineage>
</organism>
<evidence type="ECO:0000256" key="1">
    <source>
        <dbReference type="SAM" id="Phobius"/>
    </source>
</evidence>
<dbReference type="GO" id="GO:0016747">
    <property type="term" value="F:acyltransferase activity, transferring groups other than amino-acyl groups"/>
    <property type="evidence" value="ECO:0007669"/>
    <property type="project" value="InterPro"/>
</dbReference>
<protein>
    <submittedName>
        <fullName evidence="3">Acyltransferase family protein</fullName>
    </submittedName>
</protein>
<dbReference type="PANTHER" id="PTHR23028">
    <property type="entry name" value="ACETYLTRANSFERASE"/>
    <property type="match status" value="1"/>
</dbReference>
<reference evidence="3 4" key="1">
    <citation type="submission" date="2019-12" db="EMBL/GenBank/DDBJ databases">
        <title>Hymenobacter sp. HMF4947 Genome sequencing and assembly.</title>
        <authorList>
            <person name="Kang H."/>
            <person name="Cha I."/>
            <person name="Kim H."/>
            <person name="Joh K."/>
        </authorList>
    </citation>
    <scope>NUCLEOTIDE SEQUENCE [LARGE SCALE GENOMIC DNA]</scope>
    <source>
        <strain evidence="3 4">HMF4947</strain>
    </source>
</reference>
<feature type="transmembrane region" description="Helical" evidence="1">
    <location>
        <begin position="183"/>
        <end position="204"/>
    </location>
</feature>
<dbReference type="PANTHER" id="PTHR23028:SF134">
    <property type="entry name" value="PUTATIVE (AFU_ORTHOLOGUE AFUA_4G08520)-RELATED"/>
    <property type="match status" value="1"/>
</dbReference>
<dbReference type="EMBL" id="WQKZ01000003">
    <property type="protein sequence ID" value="MVN77624.1"/>
    <property type="molecule type" value="Genomic_DNA"/>
</dbReference>
<feature type="transmembrane region" description="Helical" evidence="1">
    <location>
        <begin position="69"/>
        <end position="93"/>
    </location>
</feature>
<keyword evidence="3" id="KW-0012">Acyltransferase</keyword>
<dbReference type="InterPro" id="IPR050879">
    <property type="entry name" value="Acyltransferase_3"/>
</dbReference>
<keyword evidence="1" id="KW-0472">Membrane</keyword>
<feature type="transmembrane region" description="Helical" evidence="1">
    <location>
        <begin position="257"/>
        <end position="279"/>
    </location>
</feature>
<feature type="transmembrane region" description="Helical" evidence="1">
    <location>
        <begin position="210"/>
        <end position="236"/>
    </location>
</feature>
<accession>A0A7K1TGW1</accession>
<comment type="caution">
    <text evidence="3">The sequence shown here is derived from an EMBL/GenBank/DDBJ whole genome shotgun (WGS) entry which is preliminary data.</text>
</comment>
<gene>
    <name evidence="3" type="ORF">GO988_14920</name>
</gene>
<keyword evidence="1" id="KW-0812">Transmembrane</keyword>
<dbReference type="RefSeq" id="WP_157566821.1">
    <property type="nucleotide sequence ID" value="NZ_WQKZ01000003.1"/>
</dbReference>
<evidence type="ECO:0000313" key="3">
    <source>
        <dbReference type="EMBL" id="MVN77624.1"/>
    </source>
</evidence>
<proteinExistence type="predicted"/>
<evidence type="ECO:0000313" key="4">
    <source>
        <dbReference type="Proteomes" id="UP000441336"/>
    </source>
</evidence>
<keyword evidence="1" id="KW-1133">Transmembrane helix</keyword>
<feature type="transmembrane region" description="Helical" evidence="1">
    <location>
        <begin position="114"/>
        <end position="133"/>
    </location>
</feature>
<dbReference type="Proteomes" id="UP000441336">
    <property type="component" value="Unassembled WGS sequence"/>
</dbReference>
<keyword evidence="3" id="KW-0808">Transferase</keyword>
<feature type="domain" description="Acyltransferase 3" evidence="2">
    <location>
        <begin position="26"/>
        <end position="380"/>
    </location>
</feature>
<dbReference type="Pfam" id="PF01757">
    <property type="entry name" value="Acyl_transf_3"/>
    <property type="match status" value="1"/>
</dbReference>
<feature type="transmembrane region" description="Helical" evidence="1">
    <location>
        <begin position="369"/>
        <end position="391"/>
    </location>
</feature>
<feature type="transmembrane region" description="Helical" evidence="1">
    <location>
        <begin position="338"/>
        <end position="357"/>
    </location>
</feature>
<feature type="transmembrane region" description="Helical" evidence="1">
    <location>
        <begin position="299"/>
        <end position="317"/>
    </location>
</feature>